<evidence type="ECO:0000313" key="2">
    <source>
        <dbReference type="EMBL" id="RHW23291.1"/>
    </source>
</evidence>
<keyword evidence="3" id="KW-1185">Reference proteome</keyword>
<feature type="compositionally biased region" description="Acidic residues" evidence="1">
    <location>
        <begin position="46"/>
        <end position="56"/>
    </location>
</feature>
<dbReference type="EMBL" id="QXGH01000051">
    <property type="protein sequence ID" value="RHW23291.1"/>
    <property type="molecule type" value="Genomic_DNA"/>
</dbReference>
<dbReference type="RefSeq" id="WP_118929066.1">
    <property type="nucleotide sequence ID" value="NZ_QXGH01000051.1"/>
</dbReference>
<reference evidence="2 3" key="1">
    <citation type="submission" date="2018-09" db="EMBL/GenBank/DDBJ databases">
        <title>Genome sequencing of Nocardioides immobilis CCTCC AB 2017083 for comparison to Nocardioides silvaticus.</title>
        <authorList>
            <person name="Li C."/>
            <person name="Wang G."/>
        </authorList>
    </citation>
    <scope>NUCLEOTIDE SEQUENCE [LARGE SCALE GENOMIC DNA]</scope>
    <source>
        <strain evidence="2 3">CCTCC AB 2017083</strain>
    </source>
</reference>
<accession>A0A417XSQ8</accession>
<feature type="compositionally biased region" description="Basic and acidic residues" evidence="1">
    <location>
        <begin position="73"/>
        <end position="83"/>
    </location>
</feature>
<feature type="compositionally biased region" description="Basic and acidic residues" evidence="1">
    <location>
        <begin position="1"/>
        <end position="15"/>
    </location>
</feature>
<dbReference type="Proteomes" id="UP000283644">
    <property type="component" value="Unassembled WGS sequence"/>
</dbReference>
<organism evidence="2 3">
    <name type="scientific">Nocardioides immobilis</name>
    <dbReference type="NCBI Taxonomy" id="2049295"/>
    <lineage>
        <taxon>Bacteria</taxon>
        <taxon>Bacillati</taxon>
        <taxon>Actinomycetota</taxon>
        <taxon>Actinomycetes</taxon>
        <taxon>Propionibacteriales</taxon>
        <taxon>Nocardioidaceae</taxon>
        <taxon>Nocardioides</taxon>
    </lineage>
</organism>
<proteinExistence type="predicted"/>
<feature type="region of interest" description="Disordered" evidence="1">
    <location>
        <begin position="1"/>
        <end position="83"/>
    </location>
</feature>
<name>A0A417XSQ8_9ACTN</name>
<dbReference type="AlphaFoldDB" id="A0A417XSQ8"/>
<evidence type="ECO:0000256" key="1">
    <source>
        <dbReference type="SAM" id="MobiDB-lite"/>
    </source>
</evidence>
<evidence type="ECO:0000313" key="3">
    <source>
        <dbReference type="Proteomes" id="UP000283644"/>
    </source>
</evidence>
<dbReference type="OrthoDB" id="3789691at2"/>
<sequence>MAESDQEIRRPEPKAEPPAPPPGGANAVPGVGGEGSYTNVPRDPDPDLNPETDELPVETKQPDDTDTEATKGGTEKEAESEPA</sequence>
<gene>
    <name evidence="2" type="ORF">D0Z08_30595</name>
</gene>
<comment type="caution">
    <text evidence="2">The sequence shown here is derived from an EMBL/GenBank/DDBJ whole genome shotgun (WGS) entry which is preliminary data.</text>
</comment>
<protein>
    <submittedName>
        <fullName evidence="2">Uncharacterized protein</fullName>
    </submittedName>
</protein>